<evidence type="ECO:0000313" key="4">
    <source>
        <dbReference type="Proteomes" id="UP000665026"/>
    </source>
</evidence>
<dbReference type="Proteomes" id="UP000665026">
    <property type="component" value="Chromosome"/>
</dbReference>
<dbReference type="PRINTS" id="PR01217">
    <property type="entry name" value="PRICHEXTENSN"/>
</dbReference>
<keyword evidence="2" id="KW-1133">Transmembrane helix</keyword>
<evidence type="ECO:0000313" key="3">
    <source>
        <dbReference type="EMBL" id="QTN34976.1"/>
    </source>
</evidence>
<keyword evidence="2" id="KW-0472">Membrane</keyword>
<accession>A0A975I7L6</accession>
<feature type="compositionally biased region" description="Low complexity" evidence="1">
    <location>
        <begin position="213"/>
        <end position="239"/>
    </location>
</feature>
<reference evidence="3" key="1">
    <citation type="submission" date="2020-07" db="EMBL/GenBank/DDBJ databases">
        <title>Genome sequences of bacteria associated with the marine, planktonic diatom Thalassiosira profunda strain ECT2AJA-044.</title>
        <authorList>
            <person name="Gargas C.B."/>
            <person name="Roberts W.R."/>
            <person name="Alverson A.J."/>
        </authorList>
    </citation>
    <scope>NUCLEOTIDE SEQUENCE</scope>
    <source>
        <strain evidence="3">ECT2AJA-044</strain>
    </source>
</reference>
<evidence type="ECO:0000256" key="1">
    <source>
        <dbReference type="SAM" id="MobiDB-lite"/>
    </source>
</evidence>
<evidence type="ECO:0000256" key="2">
    <source>
        <dbReference type="SAM" id="Phobius"/>
    </source>
</evidence>
<dbReference type="Gene3D" id="3.30.1150.10">
    <property type="match status" value="1"/>
</dbReference>
<feature type="compositionally biased region" description="Pro residues" evidence="1">
    <location>
        <begin position="98"/>
        <end position="123"/>
    </location>
</feature>
<feature type="compositionally biased region" description="Low complexity" evidence="1">
    <location>
        <begin position="144"/>
        <end position="161"/>
    </location>
</feature>
<dbReference type="KEGG" id="cact:HZ995_10780"/>
<keyword evidence="2" id="KW-0812">Transmembrane</keyword>
<dbReference type="AlphaFoldDB" id="A0A975I7L6"/>
<feature type="region of interest" description="Disordered" evidence="1">
    <location>
        <begin position="81"/>
        <end position="239"/>
    </location>
</feature>
<organism evidence="3 4">
    <name type="scientific">Cognatishimia activa</name>
    <dbReference type="NCBI Taxonomy" id="1715691"/>
    <lineage>
        <taxon>Bacteria</taxon>
        <taxon>Pseudomonadati</taxon>
        <taxon>Pseudomonadota</taxon>
        <taxon>Alphaproteobacteria</taxon>
        <taxon>Rhodobacterales</taxon>
        <taxon>Paracoccaceae</taxon>
        <taxon>Cognatishimia</taxon>
    </lineage>
</organism>
<gene>
    <name evidence="3" type="ORF">HZ995_10780</name>
</gene>
<sequence length="367" mass="38949">MARTAEALPLHLGHYVSGSAHVLLIGWVLFGGVFRSAPEPFEITGVEMISFEEFDALFAPENVPSPETAVQTPVAPDVTEAAPTLTPTQDPQIETVPVPEPTPTEPDPVPEVATPAPPSPVIPDTPVAPELPSIEPPSAAPEQAVRPIARPVRRVAPTPVDAPDPDLQIAEIDQAPSAPSEDAAATEEAPEATAREEAATEIPTEPQDVAAAPTTSVRPRIRPRTVTPAVPTPAPDTTNDSVAAALAEAQEQADTPARPSGPPLSFAEKESLRVSVQQCWNVDVGSQAANVVVVLGMSLDRDGRVVGGTLRLLSATGGDTRAQNAAFEAARRAVLRCQRGGFNLPIEKYDHWRDIEMTFNPEKMRRR</sequence>
<feature type="transmembrane region" description="Helical" evidence="2">
    <location>
        <begin position="12"/>
        <end position="34"/>
    </location>
</feature>
<protein>
    <submittedName>
        <fullName evidence="3">Energy transducer TonB</fullName>
    </submittedName>
</protein>
<dbReference type="EMBL" id="CP060010">
    <property type="protein sequence ID" value="QTN34976.1"/>
    <property type="molecule type" value="Genomic_DNA"/>
</dbReference>
<proteinExistence type="predicted"/>
<name>A0A975I7L6_9RHOB</name>
<dbReference type="RefSeq" id="WP_209355661.1">
    <property type="nucleotide sequence ID" value="NZ_CP060010.1"/>
</dbReference>